<feature type="transmembrane region" description="Helical" evidence="1">
    <location>
        <begin position="171"/>
        <end position="194"/>
    </location>
</feature>
<gene>
    <name evidence="2" type="ORF">GCM10007877_31090</name>
</gene>
<feature type="transmembrane region" description="Helical" evidence="1">
    <location>
        <begin position="200"/>
        <end position="217"/>
    </location>
</feature>
<evidence type="ECO:0000313" key="2">
    <source>
        <dbReference type="EMBL" id="GLS27390.1"/>
    </source>
</evidence>
<dbReference type="RefSeq" id="WP_232595385.1">
    <property type="nucleotide sequence ID" value="NZ_BSPD01000075.1"/>
</dbReference>
<evidence type="ECO:0000256" key="1">
    <source>
        <dbReference type="SAM" id="Phobius"/>
    </source>
</evidence>
<sequence>MSNHPLLYNIRAAFKENLIPAIFLQFLALFVCISYFYWPAAKPVFLFFAALKETYGAVYAILSTSLFGGAIPFAYLWLSKKIQHNLPGQFVFYLLMWAMMGAFVDALYNFQAQLFGSDASLATIVKKVLFDQCLFTALFSCPLLTVMYLWKDQGFSWQRTKTHLTKELFTLKIPTVILTNWVIWFPAVSVVYAMPTPLQIPLFNLVLCFFVLLLSMLSKRSADTTADGKLAPV</sequence>
<proteinExistence type="predicted"/>
<organism evidence="2 3">
    <name type="scientific">Marinibactrum halimedae</name>
    <dbReference type="NCBI Taxonomy" id="1444977"/>
    <lineage>
        <taxon>Bacteria</taxon>
        <taxon>Pseudomonadati</taxon>
        <taxon>Pseudomonadota</taxon>
        <taxon>Gammaproteobacteria</taxon>
        <taxon>Cellvibrionales</taxon>
        <taxon>Cellvibrionaceae</taxon>
        <taxon>Marinibactrum</taxon>
    </lineage>
</organism>
<feature type="transmembrane region" description="Helical" evidence="1">
    <location>
        <begin position="21"/>
        <end position="38"/>
    </location>
</feature>
<keyword evidence="3" id="KW-1185">Reference proteome</keyword>
<dbReference type="Proteomes" id="UP001156870">
    <property type="component" value="Unassembled WGS sequence"/>
</dbReference>
<keyword evidence="1" id="KW-0472">Membrane</keyword>
<name>A0AA37T5L6_9GAMM</name>
<protein>
    <submittedName>
        <fullName evidence="2">Uncharacterized protein</fullName>
    </submittedName>
</protein>
<feature type="transmembrane region" description="Helical" evidence="1">
    <location>
        <begin position="90"/>
        <end position="108"/>
    </location>
</feature>
<comment type="caution">
    <text evidence="2">The sequence shown here is derived from an EMBL/GenBank/DDBJ whole genome shotgun (WGS) entry which is preliminary data.</text>
</comment>
<evidence type="ECO:0000313" key="3">
    <source>
        <dbReference type="Proteomes" id="UP001156870"/>
    </source>
</evidence>
<accession>A0AA37T5L6</accession>
<feature type="transmembrane region" description="Helical" evidence="1">
    <location>
        <begin position="128"/>
        <end position="150"/>
    </location>
</feature>
<reference evidence="2 3" key="1">
    <citation type="journal article" date="2014" name="Int. J. Syst. Evol. Microbiol.">
        <title>Complete genome sequence of Corynebacterium casei LMG S-19264T (=DSM 44701T), isolated from a smear-ripened cheese.</title>
        <authorList>
            <consortium name="US DOE Joint Genome Institute (JGI-PGF)"/>
            <person name="Walter F."/>
            <person name="Albersmeier A."/>
            <person name="Kalinowski J."/>
            <person name="Ruckert C."/>
        </authorList>
    </citation>
    <scope>NUCLEOTIDE SEQUENCE [LARGE SCALE GENOMIC DNA]</scope>
    <source>
        <strain evidence="2 3">NBRC 110095</strain>
    </source>
</reference>
<feature type="transmembrane region" description="Helical" evidence="1">
    <location>
        <begin position="58"/>
        <end position="78"/>
    </location>
</feature>
<keyword evidence="1" id="KW-0812">Transmembrane</keyword>
<dbReference type="AlphaFoldDB" id="A0AA37T5L6"/>
<keyword evidence="1" id="KW-1133">Transmembrane helix</keyword>
<dbReference type="EMBL" id="BSPD01000075">
    <property type="protein sequence ID" value="GLS27390.1"/>
    <property type="molecule type" value="Genomic_DNA"/>
</dbReference>